<dbReference type="SUPFAM" id="SSF47954">
    <property type="entry name" value="Cyclin-like"/>
    <property type="match status" value="1"/>
</dbReference>
<evidence type="ECO:0000313" key="7">
    <source>
        <dbReference type="Proteomes" id="UP000240880"/>
    </source>
</evidence>
<protein>
    <recommendedName>
        <fullName evidence="5">TFIIB-type domain-containing protein</fullName>
    </recommendedName>
</protein>
<dbReference type="Gene3D" id="2.20.25.10">
    <property type="match status" value="1"/>
</dbReference>
<keyword evidence="2" id="KW-0805">Transcription regulation</keyword>
<dbReference type="CDD" id="cd00043">
    <property type="entry name" value="CYCLIN_SF"/>
    <property type="match status" value="1"/>
</dbReference>
<dbReference type="PROSITE" id="PS51134">
    <property type="entry name" value="ZF_TFIIB"/>
    <property type="match status" value="1"/>
</dbReference>
<dbReference type="InterPro" id="IPR036915">
    <property type="entry name" value="Cyclin-like_sf"/>
</dbReference>
<evidence type="ECO:0000256" key="2">
    <source>
        <dbReference type="ARBA" id="ARBA00023015"/>
    </source>
</evidence>
<dbReference type="GO" id="GO:0017025">
    <property type="term" value="F:TBP-class protein binding"/>
    <property type="evidence" value="ECO:0007669"/>
    <property type="project" value="InterPro"/>
</dbReference>
<name>A0A2R6ADK1_9ARCH</name>
<dbReference type="InterPro" id="IPR000812">
    <property type="entry name" value="TFIIB"/>
</dbReference>
<dbReference type="GO" id="GO:0097550">
    <property type="term" value="C:transcription preinitiation complex"/>
    <property type="evidence" value="ECO:0007669"/>
    <property type="project" value="TreeGrafter"/>
</dbReference>
<dbReference type="InterPro" id="IPR013137">
    <property type="entry name" value="Znf_TFIIB"/>
</dbReference>
<proteinExistence type="predicted"/>
<keyword evidence="3" id="KW-0804">Transcription</keyword>
<evidence type="ECO:0000259" key="5">
    <source>
        <dbReference type="PROSITE" id="PS51134"/>
    </source>
</evidence>
<keyword evidence="1" id="KW-0677">Repeat</keyword>
<dbReference type="AlphaFoldDB" id="A0A2R6ADK1"/>
<evidence type="ECO:0000256" key="3">
    <source>
        <dbReference type="ARBA" id="ARBA00023163"/>
    </source>
</evidence>
<feature type="domain" description="TFIIB-type" evidence="5">
    <location>
        <begin position="36"/>
        <end position="65"/>
    </location>
</feature>
<keyword evidence="4" id="KW-0479">Metal-binding</keyword>
<dbReference type="Pfam" id="PF00382">
    <property type="entry name" value="TFIIB"/>
    <property type="match status" value="1"/>
</dbReference>
<dbReference type="PANTHER" id="PTHR11618:SF13">
    <property type="entry name" value="TRANSCRIPTION INITIATION FACTOR IIB"/>
    <property type="match status" value="1"/>
</dbReference>
<dbReference type="PANTHER" id="PTHR11618">
    <property type="entry name" value="TRANSCRIPTION INITIATION FACTOR IIB-RELATED"/>
    <property type="match status" value="1"/>
</dbReference>
<dbReference type="Proteomes" id="UP000240880">
    <property type="component" value="Unassembled WGS sequence"/>
</dbReference>
<dbReference type="PRINTS" id="PR00685">
    <property type="entry name" value="TIFACTORIIB"/>
</dbReference>
<organism evidence="6 7">
    <name type="scientific">Candidatus Marsarchaeota G1 archaeon OSP_D</name>
    <dbReference type="NCBI Taxonomy" id="1978155"/>
    <lineage>
        <taxon>Archaea</taxon>
        <taxon>Candidatus Marsarchaeota</taxon>
        <taxon>Candidatus Marsarchaeota group 1</taxon>
    </lineage>
</organism>
<evidence type="ECO:0000256" key="1">
    <source>
        <dbReference type="ARBA" id="ARBA00022737"/>
    </source>
</evidence>
<keyword evidence="4" id="KW-0863">Zinc-finger</keyword>
<dbReference type="Gene3D" id="1.10.472.10">
    <property type="entry name" value="Cyclin-like"/>
    <property type="match status" value="1"/>
</dbReference>
<dbReference type="GO" id="GO:0070897">
    <property type="term" value="P:transcription preinitiation complex assembly"/>
    <property type="evidence" value="ECO:0007669"/>
    <property type="project" value="InterPro"/>
</dbReference>
<dbReference type="SUPFAM" id="SSF57783">
    <property type="entry name" value="Zinc beta-ribbon"/>
    <property type="match status" value="1"/>
</dbReference>
<dbReference type="InterPro" id="IPR013150">
    <property type="entry name" value="TFIIB_cyclin"/>
</dbReference>
<gene>
    <name evidence="6" type="ORF">B9Q01_00875</name>
</gene>
<keyword evidence="4" id="KW-0862">Zinc</keyword>
<accession>A0A2R6ADK1</accession>
<evidence type="ECO:0000313" key="6">
    <source>
        <dbReference type="EMBL" id="PSN84446.1"/>
    </source>
</evidence>
<comment type="caution">
    <text evidence="6">The sequence shown here is derived from an EMBL/GenBank/DDBJ whole genome shotgun (WGS) entry which is preliminary data.</text>
</comment>
<dbReference type="GO" id="GO:0008270">
    <property type="term" value="F:zinc ion binding"/>
    <property type="evidence" value="ECO:0007669"/>
    <property type="project" value="UniProtKB-KW"/>
</dbReference>
<dbReference type="EMBL" id="NEXC01000003">
    <property type="protein sequence ID" value="PSN84446.1"/>
    <property type="molecule type" value="Genomic_DNA"/>
</dbReference>
<reference evidence="6 7" key="1">
    <citation type="submission" date="2017-04" db="EMBL/GenBank/DDBJ databases">
        <title>Novel microbial lineages endemic to geothermal iron-oxide mats fill important gaps in the evolutionary history of Archaea.</title>
        <authorList>
            <person name="Jay Z.J."/>
            <person name="Beam J.P."/>
            <person name="Dlakic M."/>
            <person name="Rusch D.B."/>
            <person name="Kozubal M.A."/>
            <person name="Inskeep W.P."/>
        </authorList>
    </citation>
    <scope>NUCLEOTIDE SEQUENCE [LARGE SCALE GENOMIC DNA]</scope>
    <source>
        <strain evidence="6">OSP_D</strain>
    </source>
</reference>
<sequence length="331" mass="37061">MVYGKNSLLNGFLIRKFLVEVRSVTTRETMNESHKTFETCPECGSAVVNTNYGDVVCSQCGLVISENRIKPDEEHTERFFKVDNKTFSILATSAVPGTFVEPTFNNKRLAKTNVRALGSNSTLLRGIQLIEQVCELIGLSKNVEKRAEHLLVESFSEIKKHVKLTVASIAGAAVLFSVREEGLPVSFREIYSAIKTKGKRITASKMIRAYHELSSIVGYEPQRSTPEMFLERILNSLSWSVNISPNEKEKIFSEVKELAKKCLMVTPKEVLGGKNPYVLAAGALGYVIFKTGLKEKLSIKSLSDFAKKTNVTEFSLKEYSKLIERYVKFGH</sequence>
<evidence type="ECO:0000256" key="4">
    <source>
        <dbReference type="PROSITE-ProRule" id="PRU00469"/>
    </source>
</evidence>
<dbReference type="Pfam" id="PF08271">
    <property type="entry name" value="Zn_Ribbon_TF"/>
    <property type="match status" value="1"/>
</dbReference>